<feature type="repeat" description="WD" evidence="5">
    <location>
        <begin position="94"/>
        <end position="136"/>
    </location>
</feature>
<dbReference type="GO" id="GO:0000209">
    <property type="term" value="P:protein polyubiquitination"/>
    <property type="evidence" value="ECO:0007669"/>
    <property type="project" value="TreeGrafter"/>
</dbReference>
<dbReference type="Pfam" id="PF00400">
    <property type="entry name" value="WD40"/>
    <property type="match status" value="4"/>
</dbReference>
<dbReference type="PANTHER" id="PTHR46202">
    <property type="entry name" value="DNA EXCISION REPAIR PROTEIN ERCC-8"/>
    <property type="match status" value="1"/>
</dbReference>
<dbReference type="GO" id="GO:0070912">
    <property type="term" value="C:Ddb1-Ckn1 complex"/>
    <property type="evidence" value="ECO:0007669"/>
    <property type="project" value="EnsemblFungi"/>
</dbReference>
<dbReference type="Gene3D" id="2.130.10.10">
    <property type="entry name" value="YVTN repeat-like/Quinoprotein amine dehydrogenase"/>
    <property type="match status" value="1"/>
</dbReference>
<name>A0A077WI70_9FUNG</name>
<evidence type="ECO:0000256" key="5">
    <source>
        <dbReference type="PROSITE-ProRule" id="PRU00221"/>
    </source>
</evidence>
<keyword evidence="1 5" id="KW-0853">WD repeat</keyword>
<dbReference type="PROSITE" id="PS00678">
    <property type="entry name" value="WD_REPEATS_1"/>
    <property type="match status" value="1"/>
</dbReference>
<evidence type="ECO:0000313" key="6">
    <source>
        <dbReference type="EMBL" id="CDS06864.1"/>
    </source>
</evidence>
<keyword evidence="4" id="KW-0234">DNA repair</keyword>
<dbReference type="SUPFAM" id="SSF50978">
    <property type="entry name" value="WD40 repeat-like"/>
    <property type="match status" value="1"/>
</dbReference>
<dbReference type="InterPro" id="IPR042238">
    <property type="entry name" value="Rad28/ERCC8/Ckn1/ATCSA-1"/>
</dbReference>
<feature type="repeat" description="WD" evidence="5">
    <location>
        <begin position="180"/>
        <end position="215"/>
    </location>
</feature>
<dbReference type="GO" id="GO:0043161">
    <property type="term" value="P:proteasome-mediated ubiquitin-dependent protein catabolic process"/>
    <property type="evidence" value="ECO:0007669"/>
    <property type="project" value="TreeGrafter"/>
</dbReference>
<dbReference type="InterPro" id="IPR001680">
    <property type="entry name" value="WD40_rpt"/>
</dbReference>
<protein>
    <submittedName>
        <fullName evidence="6">Uncharacterized protein</fullName>
    </submittedName>
</protein>
<evidence type="ECO:0000256" key="4">
    <source>
        <dbReference type="ARBA" id="ARBA00023204"/>
    </source>
</evidence>
<feature type="repeat" description="WD" evidence="5">
    <location>
        <begin position="238"/>
        <end position="270"/>
    </location>
</feature>
<dbReference type="InterPro" id="IPR019775">
    <property type="entry name" value="WD40_repeat_CS"/>
</dbReference>
<reference evidence="6" key="1">
    <citation type="journal article" date="2014" name="Genome Announc.">
        <title>De novo whole-genome sequence and genome annotation of Lichtheimia ramosa.</title>
        <authorList>
            <person name="Linde J."/>
            <person name="Schwartze V."/>
            <person name="Binder U."/>
            <person name="Lass-Florl C."/>
            <person name="Voigt K."/>
            <person name="Horn F."/>
        </authorList>
    </citation>
    <scope>NUCLEOTIDE SEQUENCE</scope>
    <source>
        <strain evidence="6">JMRC FSU:6197</strain>
    </source>
</reference>
<organism evidence="6">
    <name type="scientific">Lichtheimia ramosa</name>
    <dbReference type="NCBI Taxonomy" id="688394"/>
    <lineage>
        <taxon>Eukaryota</taxon>
        <taxon>Fungi</taxon>
        <taxon>Fungi incertae sedis</taxon>
        <taxon>Mucoromycota</taxon>
        <taxon>Mucoromycotina</taxon>
        <taxon>Mucoromycetes</taxon>
        <taxon>Mucorales</taxon>
        <taxon>Lichtheimiaceae</taxon>
        <taxon>Lichtheimia</taxon>
    </lineage>
</organism>
<proteinExistence type="predicted"/>
<keyword evidence="3" id="KW-0227">DNA damage</keyword>
<dbReference type="GO" id="GO:0031464">
    <property type="term" value="C:Cul4A-RING E3 ubiquitin ligase complex"/>
    <property type="evidence" value="ECO:0007669"/>
    <property type="project" value="TreeGrafter"/>
</dbReference>
<evidence type="ECO:0000256" key="1">
    <source>
        <dbReference type="ARBA" id="ARBA00022574"/>
    </source>
</evidence>
<dbReference type="PROSITE" id="PS50082">
    <property type="entry name" value="WD_REPEATS_2"/>
    <property type="match status" value="3"/>
</dbReference>
<dbReference type="SMART" id="SM00320">
    <property type="entry name" value="WD40"/>
    <property type="match status" value="6"/>
</dbReference>
<dbReference type="InterPro" id="IPR036322">
    <property type="entry name" value="WD40_repeat_dom_sf"/>
</dbReference>
<dbReference type="GO" id="GO:0006283">
    <property type="term" value="P:transcription-coupled nucleotide-excision repair"/>
    <property type="evidence" value="ECO:0007669"/>
    <property type="project" value="EnsemblFungi"/>
</dbReference>
<dbReference type="InterPro" id="IPR020472">
    <property type="entry name" value="WD40_PAC1"/>
</dbReference>
<dbReference type="AlphaFoldDB" id="A0A077WI70"/>
<dbReference type="CDD" id="cd00200">
    <property type="entry name" value="WD40"/>
    <property type="match status" value="1"/>
</dbReference>
<dbReference type="EMBL" id="LK023322">
    <property type="protein sequence ID" value="CDS06864.1"/>
    <property type="molecule type" value="Genomic_DNA"/>
</dbReference>
<evidence type="ECO:0000256" key="2">
    <source>
        <dbReference type="ARBA" id="ARBA00022737"/>
    </source>
</evidence>
<sequence length="392" mass="44140">MYFPLKRKEYGELRPGKFIRAEATKRAYSIQLSPCKQVTRTHRGGVHSVKIEHIEQQYMLSGGADGRIHVYDLNTTPEADGTIRIKSLQGVTRQDRHQYAVTTLSWFPFDTGMFISSSFDKTIRVWDTNTMTPACTFHMDSRIYCQAISPIASHCLVASAADEPRIRLCDLKSGADTHSLGGHAGSILSVAWSPREEHVLYSGGSDGTIRVWDIRRAAACLRLLDQHNSDSSPLSDTNVAHGGGVNGFTFTGNGHYLVSLGLDEKIRLWDTFTLNNTLVNYGSLWRNQFRFYLQASISDTNVWPPLLYVPSDDHQVLVYELHSGVLLRRLRGAYGRVTCAEYRPGYQELYVGSNDSEVLVWEPVNENDQEMVDNSTLGTFQDTWSDSEDEEQ</sequence>
<gene>
    <name evidence="6" type="ORF">LRAMOSA09389</name>
</gene>
<dbReference type="PRINTS" id="PR00320">
    <property type="entry name" value="GPROTEINBRPT"/>
</dbReference>
<dbReference type="PROSITE" id="PS50294">
    <property type="entry name" value="WD_REPEATS_REGION"/>
    <property type="match status" value="3"/>
</dbReference>
<dbReference type="PANTHER" id="PTHR46202:SF1">
    <property type="entry name" value="DNA EXCISION REPAIR PROTEIN ERCC-8"/>
    <property type="match status" value="1"/>
</dbReference>
<dbReference type="OrthoDB" id="361494at2759"/>
<accession>A0A077WI70</accession>
<evidence type="ECO:0000256" key="3">
    <source>
        <dbReference type="ARBA" id="ARBA00022763"/>
    </source>
</evidence>
<keyword evidence="2" id="KW-0677">Repeat</keyword>
<dbReference type="InterPro" id="IPR015943">
    <property type="entry name" value="WD40/YVTN_repeat-like_dom_sf"/>
</dbReference>